<dbReference type="AlphaFoldDB" id="A0AAX4HZM9"/>
<accession>A0AAX4HZM9</accession>
<sequence length="133" mass="14052">MRRKPPRKSTGVRPTGQLALGWLDGRLDHPQSSQYQAAGKAINRREQATRSSGPPASTRKGKAKSGPDESWMQSVVISAASSKAQEFQASGPPGEGERAPFSARAVSWKSGGAVKSHGDEKELGSRPRGGEDG</sequence>
<name>A0AAX4HZM9_9PEZI</name>
<dbReference type="EMBL" id="CP137305">
    <property type="protein sequence ID" value="WQF76336.1"/>
    <property type="molecule type" value="Genomic_DNA"/>
</dbReference>
<evidence type="ECO:0000313" key="3">
    <source>
        <dbReference type="Proteomes" id="UP001322277"/>
    </source>
</evidence>
<feature type="compositionally biased region" description="Polar residues" evidence="1">
    <location>
        <begin position="71"/>
        <end position="88"/>
    </location>
</feature>
<reference evidence="3" key="1">
    <citation type="journal article" date="2023" name="bioRxiv">
        <title>Complete genome of the Medicago anthracnose fungus, Colletotrichum destructivum, reveals a mini-chromosome-like region within a core chromosome.</title>
        <authorList>
            <person name="Lapalu N."/>
            <person name="Simon A."/>
            <person name="Lu A."/>
            <person name="Plaumann P.-L."/>
            <person name="Amselem J."/>
            <person name="Pigne S."/>
            <person name="Auger A."/>
            <person name="Koch C."/>
            <person name="Dallery J.-F."/>
            <person name="O'Connell R.J."/>
        </authorList>
    </citation>
    <scope>NUCLEOTIDE SEQUENCE [LARGE SCALE GENOMIC DNA]</scope>
    <source>
        <strain evidence="3">CBS 520.97</strain>
    </source>
</reference>
<feature type="region of interest" description="Disordered" evidence="1">
    <location>
        <begin position="25"/>
        <end position="133"/>
    </location>
</feature>
<dbReference type="RefSeq" id="XP_062773560.1">
    <property type="nucleotide sequence ID" value="XM_062917509.1"/>
</dbReference>
<protein>
    <submittedName>
        <fullName evidence="2">Uncharacterized protein</fullName>
    </submittedName>
</protein>
<evidence type="ECO:0000313" key="2">
    <source>
        <dbReference type="EMBL" id="WQF76336.1"/>
    </source>
</evidence>
<dbReference type="Proteomes" id="UP001322277">
    <property type="component" value="Chromosome 1"/>
</dbReference>
<dbReference type="KEGG" id="cdet:87937853"/>
<feature type="compositionally biased region" description="Basic and acidic residues" evidence="1">
    <location>
        <begin position="116"/>
        <end position="133"/>
    </location>
</feature>
<gene>
    <name evidence="2" type="ORF">CDEST_01350</name>
</gene>
<proteinExistence type="predicted"/>
<organism evidence="2 3">
    <name type="scientific">Colletotrichum destructivum</name>
    <dbReference type="NCBI Taxonomy" id="34406"/>
    <lineage>
        <taxon>Eukaryota</taxon>
        <taxon>Fungi</taxon>
        <taxon>Dikarya</taxon>
        <taxon>Ascomycota</taxon>
        <taxon>Pezizomycotina</taxon>
        <taxon>Sordariomycetes</taxon>
        <taxon>Hypocreomycetidae</taxon>
        <taxon>Glomerellales</taxon>
        <taxon>Glomerellaceae</taxon>
        <taxon>Colletotrichum</taxon>
        <taxon>Colletotrichum destructivum species complex</taxon>
    </lineage>
</organism>
<dbReference type="GeneID" id="87937853"/>
<keyword evidence="3" id="KW-1185">Reference proteome</keyword>
<evidence type="ECO:0000256" key="1">
    <source>
        <dbReference type="SAM" id="MobiDB-lite"/>
    </source>
</evidence>